<evidence type="ECO:0000313" key="2">
    <source>
        <dbReference type="EMBL" id="MBF6301180.1"/>
    </source>
</evidence>
<evidence type="ECO:0000259" key="1">
    <source>
        <dbReference type="Pfam" id="PF09250"/>
    </source>
</evidence>
<reference evidence="2 3" key="1">
    <citation type="submission" date="2020-10" db="EMBL/GenBank/DDBJ databases">
        <title>Identification of Nocardia species via Next-generation sequencing and recognition of intraspecies genetic diversity.</title>
        <authorList>
            <person name="Li P."/>
            <person name="Li P."/>
            <person name="Lu B."/>
        </authorList>
    </citation>
    <scope>NUCLEOTIDE SEQUENCE [LARGE SCALE GENOMIC DNA]</scope>
    <source>
        <strain evidence="2 3">BJ06-0157</strain>
    </source>
</reference>
<dbReference type="Pfam" id="PF09250">
    <property type="entry name" value="Prim-Pol"/>
    <property type="match status" value="1"/>
</dbReference>
<keyword evidence="3" id="KW-1185">Reference proteome</keyword>
<protein>
    <submittedName>
        <fullName evidence="2">Bifunctional DNA primase/polymerase</fullName>
    </submittedName>
</protein>
<feature type="domain" description="DNA primase/polymerase bifunctional N-terminal" evidence="1">
    <location>
        <begin position="40"/>
        <end position="173"/>
    </location>
</feature>
<sequence>MGSRECEYCGVRFQPTNARGRTPRFCSNACKQAAYRDRQVLPVELRTRDRWVMWKLASRGGLPTKVPIQPTGKAASSTDAATWSPWSRVRPAARKGFVLGAGIGCLDLDHCLIDGLLTPAAARFLAQLPPTYIEVSPSGDGLHVWGRMPEGRGRRYVTGDGLRVEHYSVGRYITVTERPAPGSVRRLADLSEVVS</sequence>
<dbReference type="RefSeq" id="WP_195132407.1">
    <property type="nucleotide sequence ID" value="NZ_JADLQX010000024.1"/>
</dbReference>
<proteinExistence type="predicted"/>
<organism evidence="2 3">
    <name type="scientific">Nocardia amamiensis</name>
    <dbReference type="NCBI Taxonomy" id="404578"/>
    <lineage>
        <taxon>Bacteria</taxon>
        <taxon>Bacillati</taxon>
        <taxon>Actinomycetota</taxon>
        <taxon>Actinomycetes</taxon>
        <taxon>Mycobacteriales</taxon>
        <taxon>Nocardiaceae</taxon>
        <taxon>Nocardia</taxon>
    </lineage>
</organism>
<dbReference type="Proteomes" id="UP000702209">
    <property type="component" value="Unassembled WGS sequence"/>
</dbReference>
<comment type="caution">
    <text evidence="2">The sequence shown here is derived from an EMBL/GenBank/DDBJ whole genome shotgun (WGS) entry which is preliminary data.</text>
</comment>
<gene>
    <name evidence="2" type="ORF">IU459_27080</name>
</gene>
<dbReference type="InterPro" id="IPR015330">
    <property type="entry name" value="DNA_primase/pol_bifunc_N"/>
</dbReference>
<name>A0ABS0CX56_9NOCA</name>
<dbReference type="EMBL" id="JADLQX010000024">
    <property type="protein sequence ID" value="MBF6301180.1"/>
    <property type="molecule type" value="Genomic_DNA"/>
</dbReference>
<evidence type="ECO:0000313" key="3">
    <source>
        <dbReference type="Proteomes" id="UP000702209"/>
    </source>
</evidence>
<accession>A0ABS0CX56</accession>